<gene>
    <name evidence="2" type="ORF">B9G79_16290</name>
</gene>
<organism evidence="2 3">
    <name type="scientific">Bdellovibrio bacteriovorus</name>
    <dbReference type="NCBI Taxonomy" id="959"/>
    <lineage>
        <taxon>Bacteria</taxon>
        <taxon>Pseudomonadati</taxon>
        <taxon>Bdellovibrionota</taxon>
        <taxon>Bdellovibrionia</taxon>
        <taxon>Bdellovibrionales</taxon>
        <taxon>Pseudobdellovibrionaceae</taxon>
        <taxon>Bdellovibrio</taxon>
    </lineage>
</organism>
<evidence type="ECO:0000256" key="1">
    <source>
        <dbReference type="SAM" id="SignalP"/>
    </source>
</evidence>
<evidence type="ECO:0000313" key="2">
    <source>
        <dbReference type="EMBL" id="ASD65014.1"/>
    </source>
</evidence>
<dbReference type="OrthoDB" id="5292642at2"/>
<evidence type="ECO:0008006" key="4">
    <source>
        <dbReference type="Google" id="ProtNLM"/>
    </source>
</evidence>
<protein>
    <recommendedName>
        <fullName evidence="4">Lipoprotein</fullName>
    </recommendedName>
</protein>
<proteinExistence type="predicted"/>
<feature type="chain" id="PRO_5012757600" description="Lipoprotein" evidence="1">
    <location>
        <begin position="21"/>
        <end position="182"/>
    </location>
</feature>
<dbReference type="RefSeq" id="WP_088566430.1">
    <property type="nucleotide sequence ID" value="NZ_CP020946.1"/>
</dbReference>
<evidence type="ECO:0000313" key="3">
    <source>
        <dbReference type="Proteomes" id="UP000197003"/>
    </source>
</evidence>
<feature type="signal peptide" evidence="1">
    <location>
        <begin position="1"/>
        <end position="20"/>
    </location>
</feature>
<dbReference type="PROSITE" id="PS51257">
    <property type="entry name" value="PROKAR_LIPOPROTEIN"/>
    <property type="match status" value="1"/>
</dbReference>
<accession>A0A1Z3NC24</accession>
<dbReference type="Proteomes" id="UP000197003">
    <property type="component" value="Chromosome"/>
</dbReference>
<keyword evidence="1" id="KW-0732">Signal</keyword>
<name>A0A1Z3NC24_BDEBC</name>
<dbReference type="AlphaFoldDB" id="A0A1Z3NC24"/>
<reference evidence="2 3" key="1">
    <citation type="submission" date="2017-04" db="EMBL/GenBank/DDBJ databases">
        <title>Whole genome sequence of Bdellovibrio bacteriovorus strain SSB218315.</title>
        <authorList>
            <person name="Oyedara O."/>
            <person name="Rodriguez-Perez M.A."/>
        </authorList>
    </citation>
    <scope>NUCLEOTIDE SEQUENCE [LARGE SCALE GENOMIC DNA]</scope>
    <source>
        <strain evidence="2 3">SSB218315</strain>
    </source>
</reference>
<sequence length="182" mass="20221">MRLLVSCLLMMMGFSGACWAKVDLRTTKPLVIPEDKVTPKITKEDVAKIIPLDIQSNESTGSVMSRIADRGFNMWFNSPIIKNSLLGRAVEETQEKLKTDVVVPAATPRGVSHKFSFRVEAFQALAKVEYSGWVKAAVNYDAKASATDIQFKDKVMNNKDLVVSHKANKEQGLSMIGLAWSW</sequence>
<dbReference type="EMBL" id="CP020946">
    <property type="protein sequence ID" value="ASD65014.1"/>
    <property type="molecule type" value="Genomic_DNA"/>
</dbReference>